<evidence type="ECO:0000256" key="1">
    <source>
        <dbReference type="SAM" id="MobiDB-lite"/>
    </source>
</evidence>
<feature type="compositionally biased region" description="Basic and acidic residues" evidence="1">
    <location>
        <begin position="47"/>
        <end position="69"/>
    </location>
</feature>
<accession>A0A650F4R9</accession>
<sequence>MRGAFYVTTALLLTHSVRSAAEEQQQTSHHDGAVMKSIDTESSPGKYLRDSREHHDDLGPSAVDEERTPEASTRIIENSLTLLREEALDPIRKAAYLSLDLNALPEENLTGALEAYNIVRNKDPRTSTASNPEVSSSHLSKKRSLDKASGSGLPKQVIVHRPKKMRLSVPLRTTDVRRSISHGKMTPMPSTVSIKDVHKLYLNHLTRTSTRYIPTRDETKKLLRLVNRIKVTRPSSNIYKPDLKNLMKMELEDLEKLFGIPKQNLGSSSEALLKLPTEDQREIKRCLYQLQGLKRWRLMYRDFFNFCLSNAAVCSNFHPQSALQVELKMKKLAESGASVANYAKVETRTTALTEAERDVLKDLKAAVERANLSETDKKAMYKETVEEVYRDDDQLTSSDLSALIADASFKQPRKRHSLVKYDALKTPLSFGTDEEALLKAQGGLLRDRKKVYELVKVVTDRTKKTNKRYDKAIYEDEFDTITDIHKKFIQDLKLRYIPTLVVTKKMWRMFNWAERPDPSKSTKVGIYLLDDVCLMDANEVAVGLGLNRAELEAALKELGADEEEALLNLKTDYLLWLLETYDKFFFFCEKNNKLCKMPSELWLTAKRATVSRTQLIKRRPLRGNHHAETS</sequence>
<feature type="chain" id="PRO_5024795032" evidence="2">
    <location>
        <begin position="20"/>
        <end position="630"/>
    </location>
</feature>
<keyword evidence="2" id="KW-0732">Signal</keyword>
<reference evidence="3" key="1">
    <citation type="submission" date="2019-08" db="EMBL/GenBank/DDBJ databases">
        <authorList>
            <person name="Chen T."/>
        </authorList>
    </citation>
    <scope>NUCLEOTIDE SEQUENCE</scope>
    <source>
        <strain evidence="3">YL</strain>
    </source>
</reference>
<evidence type="ECO:0000256" key="2">
    <source>
        <dbReference type="SAM" id="SignalP"/>
    </source>
</evidence>
<organism evidence="3">
    <name type="scientific">Plasmopara viticola</name>
    <name type="common">Downy mildew of grapevine</name>
    <name type="synonym">Botrytis viticola</name>
    <dbReference type="NCBI Taxonomy" id="143451"/>
    <lineage>
        <taxon>Eukaryota</taxon>
        <taxon>Sar</taxon>
        <taxon>Stramenopiles</taxon>
        <taxon>Oomycota</taxon>
        <taxon>Peronosporomycetes</taxon>
        <taxon>Peronosporales</taxon>
        <taxon>Peronosporaceae</taxon>
        <taxon>Plasmopara</taxon>
    </lineage>
</organism>
<dbReference type="AlphaFoldDB" id="A0A650F4R9"/>
<feature type="region of interest" description="Disordered" evidence="1">
    <location>
        <begin position="21"/>
        <end position="71"/>
    </location>
</feature>
<feature type="region of interest" description="Disordered" evidence="1">
    <location>
        <begin position="123"/>
        <end position="154"/>
    </location>
</feature>
<name>A0A650F4R9_PLAVT</name>
<protein>
    <submittedName>
        <fullName evidence="3">Putative RxLR effector</fullName>
    </submittedName>
</protein>
<proteinExistence type="predicted"/>
<dbReference type="EMBL" id="MN328413">
    <property type="protein sequence ID" value="QGU18291.1"/>
    <property type="molecule type" value="Genomic_DNA"/>
</dbReference>
<feature type="signal peptide" evidence="2">
    <location>
        <begin position="1"/>
        <end position="19"/>
    </location>
</feature>
<feature type="compositionally biased region" description="Polar residues" evidence="1">
    <location>
        <begin position="126"/>
        <end position="138"/>
    </location>
</feature>
<evidence type="ECO:0000313" key="3">
    <source>
        <dbReference type="EMBL" id="QGU18291.1"/>
    </source>
</evidence>